<dbReference type="EMBL" id="BARU01042699">
    <property type="protein sequence ID" value="GAH87594.1"/>
    <property type="molecule type" value="Genomic_DNA"/>
</dbReference>
<dbReference type="AlphaFoldDB" id="X1KBK3"/>
<feature type="non-terminal residue" evidence="1">
    <location>
        <position position="204"/>
    </location>
</feature>
<reference evidence="1" key="1">
    <citation type="journal article" date="2014" name="Front. Microbiol.">
        <title>High frequency of phylogenetically diverse reductive dehalogenase-homologous genes in deep subseafloor sedimentary metagenomes.</title>
        <authorList>
            <person name="Kawai M."/>
            <person name="Futagami T."/>
            <person name="Toyoda A."/>
            <person name="Takaki Y."/>
            <person name="Nishi S."/>
            <person name="Hori S."/>
            <person name="Arai W."/>
            <person name="Tsubouchi T."/>
            <person name="Morono Y."/>
            <person name="Uchiyama I."/>
            <person name="Ito T."/>
            <person name="Fujiyama A."/>
            <person name="Inagaki F."/>
            <person name="Takami H."/>
        </authorList>
    </citation>
    <scope>NUCLEOTIDE SEQUENCE</scope>
    <source>
        <strain evidence="1">Expedition CK06-06</strain>
    </source>
</reference>
<proteinExistence type="predicted"/>
<feature type="non-terminal residue" evidence="1">
    <location>
        <position position="1"/>
    </location>
</feature>
<accession>X1KBK3</accession>
<protein>
    <submittedName>
        <fullName evidence="1">Uncharacterized protein</fullName>
    </submittedName>
</protein>
<gene>
    <name evidence="1" type="ORF">S03H2_65555</name>
</gene>
<organism evidence="1">
    <name type="scientific">marine sediment metagenome</name>
    <dbReference type="NCBI Taxonomy" id="412755"/>
    <lineage>
        <taxon>unclassified sequences</taxon>
        <taxon>metagenomes</taxon>
        <taxon>ecological metagenomes</taxon>
    </lineage>
</organism>
<comment type="caution">
    <text evidence="1">The sequence shown here is derived from an EMBL/GenBank/DDBJ whole genome shotgun (WGS) entry which is preliminary data.</text>
</comment>
<sequence>PIAPTVKLLFQLEIIGSQDRGVKRFSNSIKTWAFLTKLIFELLNDGKFIPILEPITSERYNGQWRLLLKSQKDKNRFKSILDNSSWSAFCLPINFIRVNGAIKSDGLWHPSYVFSIFMDNVGDYLIRSTLKKSEFQTFKEFYSTEITKETDPDFKLGWDYKFLKALIRKDPSFKVEEFYESIIPALIKNWTQSAQGLTLKHGFT</sequence>
<name>X1KBK3_9ZZZZ</name>
<evidence type="ECO:0000313" key="1">
    <source>
        <dbReference type="EMBL" id="GAH87594.1"/>
    </source>
</evidence>